<dbReference type="GO" id="GO:0042910">
    <property type="term" value="F:xenobiotic transmembrane transporter activity"/>
    <property type="evidence" value="ECO:0007669"/>
    <property type="project" value="TreeGrafter"/>
</dbReference>
<comment type="similarity">
    <text evidence="2 9">Belongs to the resistance-nodulation-cell division (RND) (TC 2.A.6) family.</text>
</comment>
<dbReference type="Gene3D" id="1.20.1640.10">
    <property type="entry name" value="Multidrug efflux transporter AcrB transmembrane domain"/>
    <property type="match status" value="2"/>
</dbReference>
<feature type="transmembrane region" description="Helical" evidence="9">
    <location>
        <begin position="472"/>
        <end position="499"/>
    </location>
</feature>
<dbReference type="OrthoDB" id="9757904at2"/>
<feature type="transmembrane region" description="Helical" evidence="9">
    <location>
        <begin position="12"/>
        <end position="32"/>
    </location>
</feature>
<dbReference type="AlphaFoldDB" id="A0A4Q1JXV3"/>
<evidence type="ECO:0000256" key="2">
    <source>
        <dbReference type="ARBA" id="ARBA00010942"/>
    </source>
</evidence>
<feature type="transmembrane region" description="Helical" evidence="9">
    <location>
        <begin position="548"/>
        <end position="567"/>
    </location>
</feature>
<dbReference type="Gene3D" id="3.30.70.1440">
    <property type="entry name" value="Multidrug efflux transporter AcrB pore domain"/>
    <property type="match status" value="1"/>
</dbReference>
<dbReference type="GO" id="GO:0005886">
    <property type="term" value="C:plasma membrane"/>
    <property type="evidence" value="ECO:0007669"/>
    <property type="project" value="UniProtKB-SubCell"/>
</dbReference>
<keyword evidence="4" id="KW-1003">Cell membrane</keyword>
<dbReference type="GO" id="GO:0009636">
    <property type="term" value="P:response to toxic substance"/>
    <property type="evidence" value="ECO:0007669"/>
    <property type="project" value="UniProtKB-ARBA"/>
</dbReference>
<dbReference type="Pfam" id="PF00873">
    <property type="entry name" value="ACR_tran"/>
    <property type="match status" value="1"/>
</dbReference>
<keyword evidence="3 9" id="KW-0813">Transport</keyword>
<keyword evidence="5 9" id="KW-0997">Cell inner membrane</keyword>
<evidence type="ECO:0000256" key="4">
    <source>
        <dbReference type="ARBA" id="ARBA00022475"/>
    </source>
</evidence>
<evidence type="ECO:0000256" key="7">
    <source>
        <dbReference type="ARBA" id="ARBA00022989"/>
    </source>
</evidence>
<dbReference type="Gene3D" id="3.30.2090.10">
    <property type="entry name" value="Multidrug efflux transporter AcrB TolC docking domain, DN and DC subdomains"/>
    <property type="match status" value="2"/>
</dbReference>
<dbReference type="SUPFAM" id="SSF82714">
    <property type="entry name" value="Multidrug efflux transporter AcrB TolC docking domain, DN and DC subdomains"/>
    <property type="match status" value="2"/>
</dbReference>
<dbReference type="EMBL" id="SAWZ01000002">
    <property type="protein sequence ID" value="RXR07521.1"/>
    <property type="molecule type" value="Genomic_DNA"/>
</dbReference>
<comment type="caution">
    <text evidence="10">The sequence shown here is derived from an EMBL/GenBank/DDBJ whole genome shotgun (WGS) entry which is preliminary data.</text>
</comment>
<dbReference type="PRINTS" id="PR00702">
    <property type="entry name" value="ACRIFLAVINRP"/>
</dbReference>
<dbReference type="InterPro" id="IPR004764">
    <property type="entry name" value="MdtF-like"/>
</dbReference>
<evidence type="ECO:0000256" key="3">
    <source>
        <dbReference type="ARBA" id="ARBA00022448"/>
    </source>
</evidence>
<dbReference type="FunFam" id="1.20.1640.10:FF:000001">
    <property type="entry name" value="Efflux pump membrane transporter"/>
    <property type="match status" value="1"/>
</dbReference>
<feature type="transmembrane region" description="Helical" evidence="9">
    <location>
        <begin position="440"/>
        <end position="460"/>
    </location>
</feature>
<dbReference type="FunFam" id="3.30.2090.10:FF:000001">
    <property type="entry name" value="Efflux pump membrane transporter"/>
    <property type="match status" value="1"/>
</dbReference>
<organism evidence="10 11">
    <name type="scientific">Pseudoxanthomonas composti</name>
    <dbReference type="NCBI Taxonomy" id="2137479"/>
    <lineage>
        <taxon>Bacteria</taxon>
        <taxon>Pseudomonadati</taxon>
        <taxon>Pseudomonadota</taxon>
        <taxon>Gammaproteobacteria</taxon>
        <taxon>Lysobacterales</taxon>
        <taxon>Lysobacteraceae</taxon>
        <taxon>Pseudoxanthomonas</taxon>
    </lineage>
</organism>
<feature type="transmembrane region" description="Helical" evidence="9">
    <location>
        <begin position="905"/>
        <end position="925"/>
    </location>
</feature>
<protein>
    <recommendedName>
        <fullName evidence="9">Efflux pump membrane transporter</fullName>
    </recommendedName>
</protein>
<dbReference type="GO" id="GO:0015562">
    <property type="term" value="F:efflux transmembrane transporter activity"/>
    <property type="evidence" value="ECO:0007669"/>
    <property type="project" value="InterPro"/>
</dbReference>
<keyword evidence="7 9" id="KW-1133">Transmembrane helix</keyword>
<dbReference type="FunFam" id="3.30.70.1430:FF:000001">
    <property type="entry name" value="Efflux pump membrane transporter"/>
    <property type="match status" value="1"/>
</dbReference>
<feature type="transmembrane region" description="Helical" evidence="9">
    <location>
        <begin position="878"/>
        <end position="898"/>
    </location>
</feature>
<feature type="transmembrane region" description="Helical" evidence="9">
    <location>
        <begin position="931"/>
        <end position="954"/>
    </location>
</feature>
<dbReference type="InterPro" id="IPR027463">
    <property type="entry name" value="AcrB_DN_DC_subdom"/>
</dbReference>
<dbReference type="NCBIfam" id="TIGR00915">
    <property type="entry name" value="2A0602"/>
    <property type="match status" value="1"/>
</dbReference>
<keyword evidence="11" id="KW-1185">Reference proteome</keyword>
<dbReference type="Gene3D" id="3.30.70.1320">
    <property type="entry name" value="Multidrug efflux transporter AcrB pore domain like"/>
    <property type="match status" value="1"/>
</dbReference>
<evidence type="ECO:0000256" key="8">
    <source>
        <dbReference type="ARBA" id="ARBA00023136"/>
    </source>
</evidence>
<keyword evidence="6 9" id="KW-0812">Transmembrane</keyword>
<feature type="transmembrane region" description="Helical" evidence="9">
    <location>
        <begin position="343"/>
        <end position="362"/>
    </location>
</feature>
<dbReference type="SUPFAM" id="SSF82693">
    <property type="entry name" value="Multidrug efflux transporter AcrB pore domain, PN1, PN2, PC1 and PC2 subdomains"/>
    <property type="match status" value="4"/>
</dbReference>
<dbReference type="InterPro" id="IPR001036">
    <property type="entry name" value="Acrflvin-R"/>
</dbReference>
<feature type="transmembrane region" description="Helical" evidence="9">
    <location>
        <begin position="1008"/>
        <end position="1034"/>
    </location>
</feature>
<dbReference type="Gene3D" id="3.30.70.1430">
    <property type="entry name" value="Multidrug efflux transporter AcrB pore domain"/>
    <property type="match status" value="2"/>
</dbReference>
<sequence length="1062" mass="113549">MNISRFFIDRPIFAAVLSIVIFVSGLIAMPLLPISEYPDVVPPSVQVRAVYPGANPKVIAETVATPLEEAINGVENMMYMKSVAGSDGVLVTTVTFKPGTDPDQAQVQVQNRVSQAEARLPEDVRRQGVTTQKQSPTLTMVVHLTSPDGRYDSQYLRNYATLKIKDELSRLPGVGQINIFGAGDYAMRIWLDPDKVAARGLTANDVLTAIREQNVQVSAGQLGAEPMPNASDFLLPINAQGRLQTEEQFGDIVLKAGQAGEIVHLRDVARLELGAGDYTLRSQLNGKAAVGIGVFQSPGANAIELSDAVRGKMAELGGRFPQGMAWEAPYDPTVFVRDSIKSVVQTLLEAIVLVVFVVILFLQTWRASIIPLLAVPVSVVGTFAALYLLGFSINTLSLFGLVLAIGIVVDDAIVVVENVERNIEEGLSPLAAAHQAMREVSGPIVAIALVLCAVFVPMAFLSGVTGQFYKQFATTIAISTVISAINSLTLSPALAAMLLKPHGAAKDRPTRIIDRLFGWLFRPFNRFFNTSSHKYQGSISKILGKRGAVFAVYALLLVGTGLMFKVVPGGFIPEQDKLYLIGGVKLPEGSSLARTDEVIAKMTTIALQTPGVDSAIAFPGLNPLQFTNTPNTGTVFITLKPFAQRSRTAAEINGEINARIAQIQQGFAFSIMPPPILGLGQGAGYSLYIQDRAGLGYGALQNATTAFSGAISQTPGMSFPISTYQGNVPQLDAQVDREKAKTQGVALTDLFGTLQTYLGSSYVNDFNRFGRTWQVIAQADGQFRDSVEDIGNLRTRNAAGEMVPIGSMVSVGQSYGPDPVIRYNGYPAADLVGGADPRVLSSTEAMAKLKDMAPAVLPNGMTLEWTDLSYQQDTQGNAAMIVFPMAVLLAFLVLAALYESWSLPLAVILIVPMTLLSALVGVWLTGGDNNVFVQVGLVVLMGLACKNAILIVEFARELEMQGKGIVEAALEACRLRLRPIVMTSIAFIAGTVPLLLGHGAGAEVRSVTGITVFAGMLGVTLFGLFLTPVFYVALRKLVTRHEAKKAATLAHDDAHGHGTQAV</sequence>
<evidence type="ECO:0000256" key="9">
    <source>
        <dbReference type="RuleBase" id="RU364070"/>
    </source>
</evidence>
<dbReference type="SUPFAM" id="SSF82866">
    <property type="entry name" value="Multidrug efflux transporter AcrB transmembrane domain"/>
    <property type="match status" value="2"/>
</dbReference>
<evidence type="ECO:0000313" key="11">
    <source>
        <dbReference type="Proteomes" id="UP000289784"/>
    </source>
</evidence>
<dbReference type="PANTHER" id="PTHR32063">
    <property type="match status" value="1"/>
</dbReference>
<evidence type="ECO:0000256" key="6">
    <source>
        <dbReference type="ARBA" id="ARBA00022692"/>
    </source>
</evidence>
<evidence type="ECO:0000256" key="5">
    <source>
        <dbReference type="ARBA" id="ARBA00022519"/>
    </source>
</evidence>
<evidence type="ECO:0000313" key="10">
    <source>
        <dbReference type="EMBL" id="RXR07521.1"/>
    </source>
</evidence>
<comment type="subcellular location">
    <subcellularLocation>
        <location evidence="1 9">Cell inner membrane</location>
        <topology evidence="1 9">Multi-pass membrane protein</topology>
    </subcellularLocation>
</comment>
<proteinExistence type="inferred from homology"/>
<dbReference type="PANTHER" id="PTHR32063:SF11">
    <property type="entry name" value="CATION OR DRUG EFFLUX SYSTEM PROTEIN"/>
    <property type="match status" value="1"/>
</dbReference>
<keyword evidence="8 9" id="KW-0472">Membrane</keyword>
<gene>
    <name evidence="10" type="ORF">EPA99_06345</name>
</gene>
<evidence type="ECO:0000256" key="1">
    <source>
        <dbReference type="ARBA" id="ARBA00004429"/>
    </source>
</evidence>
<feature type="transmembrane region" description="Helical" evidence="9">
    <location>
        <begin position="975"/>
        <end position="996"/>
    </location>
</feature>
<dbReference type="NCBIfam" id="NF000282">
    <property type="entry name" value="RND_permease_1"/>
    <property type="match status" value="1"/>
</dbReference>
<accession>A0A4Q1JXV3</accession>
<dbReference type="RefSeq" id="WP_129470332.1">
    <property type="nucleotide sequence ID" value="NZ_SAWZ01000002.1"/>
</dbReference>
<dbReference type="Proteomes" id="UP000289784">
    <property type="component" value="Unassembled WGS sequence"/>
</dbReference>
<reference evidence="10 11" key="1">
    <citation type="submission" date="2019-01" db="EMBL/GenBank/DDBJ databases">
        <title>Pseudoxanthomonas composti sp. nov., isolated from compost.</title>
        <authorList>
            <person name="Yang G."/>
        </authorList>
    </citation>
    <scope>NUCLEOTIDE SEQUENCE [LARGE SCALE GENOMIC DNA]</scope>
    <source>
        <strain evidence="10 11">GSS15</strain>
    </source>
</reference>
<feature type="transmembrane region" description="Helical" evidence="9">
    <location>
        <begin position="369"/>
        <end position="390"/>
    </location>
</feature>
<feature type="transmembrane region" description="Helical" evidence="9">
    <location>
        <begin position="396"/>
        <end position="419"/>
    </location>
</feature>
<name>A0A4Q1JXV3_9GAMM</name>